<dbReference type="PROSITE" id="PS50942">
    <property type="entry name" value="ENTH"/>
    <property type="match status" value="1"/>
</dbReference>
<dbReference type="InterPro" id="IPR011417">
    <property type="entry name" value="ANTH_dom"/>
</dbReference>
<dbReference type="InterPro" id="IPR013809">
    <property type="entry name" value="ENTH"/>
</dbReference>
<dbReference type="SUPFAM" id="SSF48464">
    <property type="entry name" value="ENTH/VHS domain"/>
    <property type="match status" value="1"/>
</dbReference>
<evidence type="ECO:0000313" key="9">
    <source>
        <dbReference type="EMBL" id="KAG5654691.1"/>
    </source>
</evidence>
<dbReference type="GO" id="GO:0043325">
    <property type="term" value="F:phosphatidylinositol-3,4-bisphosphate binding"/>
    <property type="evidence" value="ECO:0007669"/>
    <property type="project" value="TreeGrafter"/>
</dbReference>
<organism evidence="9 10">
    <name type="scientific">Sphagnurus paluster</name>
    <dbReference type="NCBI Taxonomy" id="117069"/>
    <lineage>
        <taxon>Eukaryota</taxon>
        <taxon>Fungi</taxon>
        <taxon>Dikarya</taxon>
        <taxon>Basidiomycota</taxon>
        <taxon>Agaricomycotina</taxon>
        <taxon>Agaricomycetes</taxon>
        <taxon>Agaricomycetidae</taxon>
        <taxon>Agaricales</taxon>
        <taxon>Tricholomatineae</taxon>
        <taxon>Lyophyllaceae</taxon>
        <taxon>Sphagnurus</taxon>
    </lineage>
</organism>
<evidence type="ECO:0000256" key="3">
    <source>
        <dbReference type="ARBA" id="ARBA00022490"/>
    </source>
</evidence>
<evidence type="ECO:0000256" key="6">
    <source>
        <dbReference type="SAM" id="MobiDB-lite"/>
    </source>
</evidence>
<accession>A0A9P7KPQ1</accession>
<dbReference type="InterPro" id="IPR030224">
    <property type="entry name" value="Sla2_fam"/>
</dbReference>
<dbReference type="GO" id="GO:0006897">
    <property type="term" value="P:endocytosis"/>
    <property type="evidence" value="ECO:0007669"/>
    <property type="project" value="InterPro"/>
</dbReference>
<dbReference type="GO" id="GO:0035615">
    <property type="term" value="F:clathrin adaptor activity"/>
    <property type="evidence" value="ECO:0007669"/>
    <property type="project" value="TreeGrafter"/>
</dbReference>
<sequence>MGGVGSPQVLTVSRLRLLSRDSANHLSLSTSSHPTHSMLGSGRQRPGGFDVDEEVHYPTRPVDKDKAEHELLVNIKKATSAEESAPKQKHVRKCIVFTWDYHSSISFWNGLRVQPILADEVQTFKALITVHKVLQEGHPVAIKEAHGQTPWLETCARTVASDGQKGYGPLIRNYVQFILAKLRFHRLRPEFNGLFEYEEYVTLKGIDDPNEGYETISDLMGLQDQIESFQKLVFSHFRHSANNECRISALVPLVKESWGIYRFITSMLRAMYRRTNDVDALEPLKQRYVSQHHNLRRFYYECSNLKYLTGLINVPKLAPEPPNLLDSGDAPDLPARPKTAMKSPSPPPAEPTANAAEINEQARMLKQYEDQQAALRAQREEEERRRLEQEQMQQREFEQRQREQAEAQRLAQEQLMQQQMMYNNQAQAAQHAGELERELLAMRGQYERDQIFLEQYDRRVKALEAELANVNMNVNSQMMSKDELIKQLQDQVTLWRNKYEALAKLYSQLRTEHLDMLSKFKQMQLKANSAQEAVDRMERMERDLKSKTLELADMLRERDRARFDVDRQKSSHKEEIDRLRRDLNFANERAEDFSRSKNSEVSTVMTKYNRQLAELEDSLRAKQLQIDDLLGKLDNASNDLERLRDEKDQEIMILQEGMDSTIQQLSETQQNQGIVDETTNAQIDTLILDNRKKLNQIIGEDKPVKLACVHKVDDAIYELESPAQAGNLNSTPEYTLSMVEKAVNNATEFATIYNLYLGGEAGGDHVEVIKSANEFAQSLSDVLINTKGITRLASDDDVSDKIISVAKAAGDVGLRFFENLQSYKLDLLQPSQRKDVAMRNNSQARGALTKLSEVVDDLIPKGAKAGALARANGDLGDIVEQEMSSAARAIELATQRLQELMSRPRDSSRFSAVDLQVHDSILSAAMAITNAISRLIKAATDSQQEIVAQGKGSSSIQQFYKRNNRWTEGLISAAKSVAFATNLLIESADGVLSGTHSLEQLIVASNEVAAATAQLVAASRVKANLMSKTQERLEAAAKAVTEACKALVRQVKAISAKQSEEEDVDYKNMAVLEFKRREMEQQVEILKLEKDLGAARHRLGAMRRAGYHTDETD</sequence>
<keyword evidence="10" id="KW-1185">Reference proteome</keyword>
<dbReference type="OrthoDB" id="10262320at2759"/>
<protein>
    <recommendedName>
        <fullName evidence="11">Cytoskeleton assembly control protein</fullName>
    </recommendedName>
</protein>
<dbReference type="GO" id="GO:0032051">
    <property type="term" value="F:clathrin light chain binding"/>
    <property type="evidence" value="ECO:0007669"/>
    <property type="project" value="TreeGrafter"/>
</dbReference>
<dbReference type="GO" id="GO:0030136">
    <property type="term" value="C:clathrin-coated vesicle"/>
    <property type="evidence" value="ECO:0007669"/>
    <property type="project" value="TreeGrafter"/>
</dbReference>
<dbReference type="Gene3D" id="1.20.1410.10">
    <property type="entry name" value="I/LWEQ domain"/>
    <property type="match status" value="1"/>
</dbReference>
<keyword evidence="4" id="KW-0009">Actin-binding</keyword>
<dbReference type="PROSITE" id="PS50945">
    <property type="entry name" value="I_LWEQ"/>
    <property type="match status" value="1"/>
</dbReference>
<feature type="compositionally biased region" description="Basic and acidic residues" evidence="6">
    <location>
        <begin position="377"/>
        <end position="406"/>
    </location>
</feature>
<gene>
    <name evidence="9" type="ORF">H0H81_007447</name>
</gene>
<feature type="compositionally biased region" description="Low complexity" evidence="6">
    <location>
        <begin position="26"/>
        <end position="37"/>
    </location>
</feature>
<dbReference type="InterPro" id="IPR008942">
    <property type="entry name" value="ENTH_VHS"/>
</dbReference>
<evidence type="ECO:0000259" key="8">
    <source>
        <dbReference type="PROSITE" id="PS50945"/>
    </source>
</evidence>
<evidence type="ECO:0000256" key="4">
    <source>
        <dbReference type="ARBA" id="ARBA00023203"/>
    </source>
</evidence>
<dbReference type="FunFam" id="1.20.1410.10:FF:000004">
    <property type="entry name" value="Cytoskeleton assembly control protein Sla2"/>
    <property type="match status" value="1"/>
</dbReference>
<comment type="caution">
    <text evidence="9">The sequence shown here is derived from an EMBL/GenBank/DDBJ whole genome shotgun (WGS) entry which is preliminary data.</text>
</comment>
<comment type="subcellular location">
    <subcellularLocation>
        <location evidence="1">Cytoplasm</location>
    </subcellularLocation>
</comment>
<feature type="region of interest" description="Disordered" evidence="6">
    <location>
        <begin position="26"/>
        <end position="55"/>
    </location>
</feature>
<dbReference type="GO" id="GO:0030479">
    <property type="term" value="C:actin cortical patch"/>
    <property type="evidence" value="ECO:0007669"/>
    <property type="project" value="TreeGrafter"/>
</dbReference>
<name>A0A9P7KPQ1_9AGAR</name>
<feature type="region of interest" description="Disordered" evidence="6">
    <location>
        <begin position="322"/>
        <end position="353"/>
    </location>
</feature>
<dbReference type="GO" id="GO:0007015">
    <property type="term" value="P:actin filament organization"/>
    <property type="evidence" value="ECO:0007669"/>
    <property type="project" value="TreeGrafter"/>
</dbReference>
<dbReference type="PANTHER" id="PTHR10407">
    <property type="entry name" value="HUNTINGTIN INTERACTING PROTEIN 1"/>
    <property type="match status" value="1"/>
</dbReference>
<reference evidence="9" key="2">
    <citation type="submission" date="2021-10" db="EMBL/GenBank/DDBJ databases">
        <title>Phylogenomics reveals ancestral predisposition of the termite-cultivated fungus Termitomyces towards a domesticated lifestyle.</title>
        <authorList>
            <person name="Auxier B."/>
            <person name="Grum-Grzhimaylo A."/>
            <person name="Cardenas M.E."/>
            <person name="Lodge J.D."/>
            <person name="Laessoe T."/>
            <person name="Pedersen O."/>
            <person name="Smith M.E."/>
            <person name="Kuyper T.W."/>
            <person name="Franco-Molano E.A."/>
            <person name="Baroni T.J."/>
            <person name="Aanen D.K."/>
        </authorList>
    </citation>
    <scope>NUCLEOTIDE SEQUENCE</scope>
    <source>
        <strain evidence="9">D49</strain>
    </source>
</reference>
<dbReference type="Pfam" id="PF01608">
    <property type="entry name" value="I_LWEQ"/>
    <property type="match status" value="1"/>
</dbReference>
<dbReference type="SMART" id="SM00273">
    <property type="entry name" value="ENTH"/>
    <property type="match status" value="1"/>
</dbReference>
<dbReference type="SMART" id="SM00307">
    <property type="entry name" value="ILWEQ"/>
    <property type="match status" value="1"/>
</dbReference>
<evidence type="ECO:0008006" key="11">
    <source>
        <dbReference type="Google" id="ProtNLM"/>
    </source>
</evidence>
<dbReference type="InterPro" id="IPR035964">
    <property type="entry name" value="I/LWEQ_dom_sf"/>
</dbReference>
<dbReference type="EMBL" id="JABCKI010000002">
    <property type="protein sequence ID" value="KAG5654691.1"/>
    <property type="molecule type" value="Genomic_DNA"/>
</dbReference>
<dbReference type="Pfam" id="PF07651">
    <property type="entry name" value="ANTH"/>
    <property type="match status" value="1"/>
</dbReference>
<evidence type="ECO:0000313" key="10">
    <source>
        <dbReference type="Proteomes" id="UP000717328"/>
    </source>
</evidence>
<dbReference type="GO" id="GO:0080025">
    <property type="term" value="F:phosphatidylinositol-3,5-bisphosphate binding"/>
    <property type="evidence" value="ECO:0007669"/>
    <property type="project" value="TreeGrafter"/>
</dbReference>
<proteinExistence type="inferred from homology"/>
<evidence type="ECO:0000259" key="7">
    <source>
        <dbReference type="PROSITE" id="PS50942"/>
    </source>
</evidence>
<dbReference type="CDD" id="cd17007">
    <property type="entry name" value="ANTH_N_Sla2p"/>
    <property type="match status" value="1"/>
</dbReference>
<dbReference type="GO" id="GO:0048268">
    <property type="term" value="P:clathrin coat assembly"/>
    <property type="evidence" value="ECO:0007669"/>
    <property type="project" value="TreeGrafter"/>
</dbReference>
<feature type="coiled-coil region" evidence="5">
    <location>
        <begin position="1030"/>
        <end position="1089"/>
    </location>
</feature>
<evidence type="ECO:0000256" key="1">
    <source>
        <dbReference type="ARBA" id="ARBA00004496"/>
    </source>
</evidence>
<dbReference type="PANTHER" id="PTHR10407:SF15">
    <property type="entry name" value="HUNTINGTIN INTERACTING PROTEIN 1"/>
    <property type="match status" value="1"/>
</dbReference>
<dbReference type="FunFam" id="1.25.40.90:FF:000021">
    <property type="entry name" value="Cytoskeleton assembly control protein Sla2"/>
    <property type="match status" value="1"/>
</dbReference>
<keyword evidence="5" id="KW-0175">Coiled coil</keyword>
<feature type="coiled-coil region" evidence="5">
    <location>
        <begin position="453"/>
        <end position="653"/>
    </location>
</feature>
<dbReference type="SUPFAM" id="SSF109885">
    <property type="entry name" value="I/LWEQ domain"/>
    <property type="match status" value="1"/>
</dbReference>
<dbReference type="Proteomes" id="UP000717328">
    <property type="component" value="Unassembled WGS sequence"/>
</dbReference>
<dbReference type="GO" id="GO:0051015">
    <property type="term" value="F:actin filament binding"/>
    <property type="evidence" value="ECO:0007669"/>
    <property type="project" value="TreeGrafter"/>
</dbReference>
<feature type="domain" description="I/LWEQ" evidence="8">
    <location>
        <begin position="867"/>
        <end position="1110"/>
    </location>
</feature>
<dbReference type="AlphaFoldDB" id="A0A9P7KPQ1"/>
<dbReference type="SUPFAM" id="SSF89009">
    <property type="entry name" value="GAT-like domain"/>
    <property type="match status" value="1"/>
</dbReference>
<feature type="region of interest" description="Disordered" evidence="6">
    <location>
        <begin position="370"/>
        <end position="406"/>
    </location>
</feature>
<feature type="domain" description="ENTH" evidence="7">
    <location>
        <begin position="63"/>
        <end position="192"/>
    </location>
</feature>
<reference evidence="9" key="1">
    <citation type="submission" date="2021-02" db="EMBL/GenBank/DDBJ databases">
        <authorList>
            <person name="Nieuwenhuis M."/>
            <person name="Van De Peppel L.J.J."/>
        </authorList>
    </citation>
    <scope>NUCLEOTIDE SEQUENCE</scope>
    <source>
        <strain evidence="9">D49</strain>
    </source>
</reference>
<keyword evidence="3" id="KW-0963">Cytoplasm</keyword>
<dbReference type="Gene3D" id="1.25.40.90">
    <property type="match status" value="1"/>
</dbReference>
<evidence type="ECO:0000256" key="5">
    <source>
        <dbReference type="SAM" id="Coils"/>
    </source>
</evidence>
<comment type="similarity">
    <text evidence="2">Belongs to the SLA2 family.</text>
</comment>
<dbReference type="InterPro" id="IPR002558">
    <property type="entry name" value="ILWEQ_dom"/>
</dbReference>
<evidence type="ECO:0000256" key="2">
    <source>
        <dbReference type="ARBA" id="ARBA00010135"/>
    </source>
</evidence>